<comment type="caution">
    <text evidence="1">The sequence shown here is derived from an EMBL/GenBank/DDBJ whole genome shotgun (WGS) entry which is preliminary data.</text>
</comment>
<reference evidence="1" key="1">
    <citation type="journal article" date="2023" name="Mol. Phylogenet. Evol.">
        <title>Genome-scale phylogeny and comparative genomics of the fungal order Sordariales.</title>
        <authorList>
            <person name="Hensen N."/>
            <person name="Bonometti L."/>
            <person name="Westerberg I."/>
            <person name="Brannstrom I.O."/>
            <person name="Guillou S."/>
            <person name="Cros-Aarteil S."/>
            <person name="Calhoun S."/>
            <person name="Haridas S."/>
            <person name="Kuo A."/>
            <person name="Mondo S."/>
            <person name="Pangilinan J."/>
            <person name="Riley R."/>
            <person name="LaButti K."/>
            <person name="Andreopoulos B."/>
            <person name="Lipzen A."/>
            <person name="Chen C."/>
            <person name="Yan M."/>
            <person name="Daum C."/>
            <person name="Ng V."/>
            <person name="Clum A."/>
            <person name="Steindorff A."/>
            <person name="Ohm R.A."/>
            <person name="Martin F."/>
            <person name="Silar P."/>
            <person name="Natvig D.O."/>
            <person name="Lalanne C."/>
            <person name="Gautier V."/>
            <person name="Ament-Velasquez S.L."/>
            <person name="Kruys A."/>
            <person name="Hutchinson M.I."/>
            <person name="Powell A.J."/>
            <person name="Barry K."/>
            <person name="Miller A.N."/>
            <person name="Grigoriev I.V."/>
            <person name="Debuchy R."/>
            <person name="Gladieux P."/>
            <person name="Hiltunen Thoren M."/>
            <person name="Johannesson H."/>
        </authorList>
    </citation>
    <scope>NUCLEOTIDE SEQUENCE</scope>
    <source>
        <strain evidence="1">PSN309</strain>
    </source>
</reference>
<accession>A0AAN6WIP8</accession>
<protein>
    <submittedName>
        <fullName evidence="1">Uncharacterized protein</fullName>
    </submittedName>
</protein>
<dbReference type="EMBL" id="MU864675">
    <property type="protein sequence ID" value="KAK4182353.1"/>
    <property type="molecule type" value="Genomic_DNA"/>
</dbReference>
<gene>
    <name evidence="1" type="ORF">QBC35DRAFT_510149</name>
</gene>
<evidence type="ECO:0000313" key="2">
    <source>
        <dbReference type="Proteomes" id="UP001302126"/>
    </source>
</evidence>
<name>A0AAN6WIP8_9PEZI</name>
<organism evidence="1 2">
    <name type="scientific">Podospora australis</name>
    <dbReference type="NCBI Taxonomy" id="1536484"/>
    <lineage>
        <taxon>Eukaryota</taxon>
        <taxon>Fungi</taxon>
        <taxon>Dikarya</taxon>
        <taxon>Ascomycota</taxon>
        <taxon>Pezizomycotina</taxon>
        <taxon>Sordariomycetes</taxon>
        <taxon>Sordariomycetidae</taxon>
        <taxon>Sordariales</taxon>
        <taxon>Podosporaceae</taxon>
        <taxon>Podospora</taxon>
    </lineage>
</organism>
<keyword evidence="2" id="KW-1185">Reference proteome</keyword>
<dbReference type="AlphaFoldDB" id="A0AAN6WIP8"/>
<proteinExistence type="predicted"/>
<dbReference type="Proteomes" id="UP001302126">
    <property type="component" value="Unassembled WGS sequence"/>
</dbReference>
<evidence type="ECO:0000313" key="1">
    <source>
        <dbReference type="EMBL" id="KAK4182353.1"/>
    </source>
</evidence>
<sequence length="224" mass="24823">MASPTFSVRIALDALQSPGFYCEPDPEIGKRASEPFEDITTEAGLSFYEEAILNDNRIAEVLESSEQCNLTAYRTFAPDPTRIFQFRRGGKTAGCILVTLLWPPGSEVIYYLDSLEHVFPAVASDNGLWRVPKAAVTKVGCSSVNISLDHGGLTIQDGRTMVTFARGNPIAASFASDEFLRHWNWEKKTYSTTAQMEQKMRSSGNGKFTLYAKFVRPTVADNCE</sequence>
<reference evidence="1" key="2">
    <citation type="submission" date="2023-05" db="EMBL/GenBank/DDBJ databases">
        <authorList>
            <consortium name="Lawrence Berkeley National Laboratory"/>
            <person name="Steindorff A."/>
            <person name="Hensen N."/>
            <person name="Bonometti L."/>
            <person name="Westerberg I."/>
            <person name="Brannstrom I.O."/>
            <person name="Guillou S."/>
            <person name="Cros-Aarteil S."/>
            <person name="Calhoun S."/>
            <person name="Haridas S."/>
            <person name="Kuo A."/>
            <person name="Mondo S."/>
            <person name="Pangilinan J."/>
            <person name="Riley R."/>
            <person name="Labutti K."/>
            <person name="Andreopoulos B."/>
            <person name="Lipzen A."/>
            <person name="Chen C."/>
            <person name="Yanf M."/>
            <person name="Daum C."/>
            <person name="Ng V."/>
            <person name="Clum A."/>
            <person name="Ohm R."/>
            <person name="Martin F."/>
            <person name="Silar P."/>
            <person name="Natvig D."/>
            <person name="Lalanne C."/>
            <person name="Gautier V."/>
            <person name="Ament-Velasquez S.L."/>
            <person name="Kruys A."/>
            <person name="Hutchinson M.I."/>
            <person name="Powell A.J."/>
            <person name="Barry K."/>
            <person name="Miller A.N."/>
            <person name="Grigoriev I.V."/>
            <person name="Debuchy R."/>
            <person name="Gladieux P."/>
            <person name="Thoren M.H."/>
            <person name="Johannesson H."/>
        </authorList>
    </citation>
    <scope>NUCLEOTIDE SEQUENCE</scope>
    <source>
        <strain evidence="1">PSN309</strain>
    </source>
</reference>